<dbReference type="Gene3D" id="3.40.1050.10">
    <property type="entry name" value="Carbonic anhydrase"/>
    <property type="match status" value="1"/>
</dbReference>
<dbReference type="AlphaFoldDB" id="A0A7Z9DZH2"/>
<dbReference type="InterPro" id="IPR036874">
    <property type="entry name" value="Carbonic_anhydrase_sf"/>
</dbReference>
<reference evidence="1" key="1">
    <citation type="submission" date="2019-10" db="EMBL/GenBank/DDBJ databases">
        <authorList>
            <consortium name="Genoscope - CEA"/>
            <person name="William W."/>
        </authorList>
    </citation>
    <scope>NUCLEOTIDE SEQUENCE [LARGE SCALE GENOMIC DNA]</scope>
    <source>
        <strain evidence="1">BBR_PRJEB10992</strain>
    </source>
</reference>
<evidence type="ECO:0000313" key="1">
    <source>
        <dbReference type="EMBL" id="VXD20061.1"/>
    </source>
</evidence>
<evidence type="ECO:0000313" key="2">
    <source>
        <dbReference type="Proteomes" id="UP000184550"/>
    </source>
</evidence>
<name>A0A7Z9DZH2_9CYAN</name>
<proteinExistence type="predicted"/>
<protein>
    <recommendedName>
        <fullName evidence="3">Carbonic anhydrase</fullName>
    </recommendedName>
</protein>
<evidence type="ECO:0008006" key="3">
    <source>
        <dbReference type="Google" id="ProtNLM"/>
    </source>
</evidence>
<accession>A0A7Z9DZH2</accession>
<sequence length="186" mass="21182">MKNDFKGIQKCSCQGNCSHLLSRRGFMRSLLTTVVSIPLLEFAQPALSANHHAKALVLSCIDFRFMTAEQQFLANILPQQYDWTALAGASLALSGFPHEAESTAFLDQLDLSYKLHSIEKVIILDHEDCGAYASLIDPNLHQNPEREYQVHSDYLNQAYRMIDHRYPNLDVELYFVTLESEFQLVT</sequence>
<organism evidence="1 2">
    <name type="scientific">Planktothrix serta PCC 8927</name>
    <dbReference type="NCBI Taxonomy" id="671068"/>
    <lineage>
        <taxon>Bacteria</taxon>
        <taxon>Bacillati</taxon>
        <taxon>Cyanobacteriota</taxon>
        <taxon>Cyanophyceae</taxon>
        <taxon>Oscillatoriophycideae</taxon>
        <taxon>Oscillatoriales</taxon>
        <taxon>Microcoleaceae</taxon>
        <taxon>Planktothrix</taxon>
    </lineage>
</organism>
<gene>
    <name evidence="1" type="ORF">PL8927_680003</name>
</gene>
<dbReference type="EMBL" id="CZCU02000144">
    <property type="protein sequence ID" value="VXD20061.1"/>
    <property type="molecule type" value="Genomic_DNA"/>
</dbReference>
<dbReference type="RefSeq" id="WP_197047423.1">
    <property type="nucleotide sequence ID" value="NZ_LR734874.1"/>
</dbReference>
<dbReference type="Proteomes" id="UP000184550">
    <property type="component" value="Unassembled WGS sequence"/>
</dbReference>
<dbReference type="Pfam" id="PF20393">
    <property type="entry name" value="Pro_CA_2"/>
    <property type="match status" value="1"/>
</dbReference>
<dbReference type="InterPro" id="IPR046871">
    <property type="entry name" value="Pro_CA_2"/>
</dbReference>
<dbReference type="SUPFAM" id="SSF53056">
    <property type="entry name" value="beta-carbonic anhydrase, cab"/>
    <property type="match status" value="1"/>
</dbReference>
<dbReference type="GO" id="GO:0004089">
    <property type="term" value="F:carbonate dehydratase activity"/>
    <property type="evidence" value="ECO:0007669"/>
    <property type="project" value="InterPro"/>
</dbReference>
<dbReference type="GO" id="GO:0008270">
    <property type="term" value="F:zinc ion binding"/>
    <property type="evidence" value="ECO:0007669"/>
    <property type="project" value="InterPro"/>
</dbReference>
<keyword evidence="2" id="KW-1185">Reference proteome</keyword>
<comment type="caution">
    <text evidence="1">The sequence shown here is derived from an EMBL/GenBank/DDBJ whole genome shotgun (WGS) entry which is preliminary data.</text>
</comment>